<evidence type="ECO:0000313" key="2">
    <source>
        <dbReference type="Proteomes" id="UP001595377"/>
    </source>
</evidence>
<accession>A0ABV7DK19</accession>
<sequence>MSVVLSISSIAVIAAFRDQKVSLPLRLSDEDIGVVLDDDGVDVVTVDVNGERPDGQATAIAMMIVSAVNHLAGIEPTNTAEGNADE</sequence>
<name>A0ABV7DK19_9HYPH</name>
<protein>
    <submittedName>
        <fullName evidence="1">Uncharacterized protein</fullName>
    </submittedName>
</protein>
<comment type="caution">
    <text evidence="1">The sequence shown here is derived from an EMBL/GenBank/DDBJ whole genome shotgun (WGS) entry which is preliminary data.</text>
</comment>
<dbReference type="RefSeq" id="WP_257315633.1">
    <property type="nucleotide sequence ID" value="NZ_JANFDG010000013.1"/>
</dbReference>
<reference evidence="2" key="1">
    <citation type="journal article" date="2019" name="Int. J. Syst. Evol. Microbiol.">
        <title>The Global Catalogue of Microorganisms (GCM) 10K type strain sequencing project: providing services to taxonomists for standard genome sequencing and annotation.</title>
        <authorList>
            <consortium name="The Broad Institute Genomics Platform"/>
            <consortium name="The Broad Institute Genome Sequencing Center for Infectious Disease"/>
            <person name="Wu L."/>
            <person name="Ma J."/>
        </authorList>
    </citation>
    <scope>NUCLEOTIDE SEQUENCE [LARGE SCALE GENOMIC DNA]</scope>
    <source>
        <strain evidence="2">KCTC 52677</strain>
    </source>
</reference>
<dbReference type="EMBL" id="JBHRSP010000029">
    <property type="protein sequence ID" value="MFC3074968.1"/>
    <property type="molecule type" value="Genomic_DNA"/>
</dbReference>
<dbReference type="Proteomes" id="UP001595377">
    <property type="component" value="Unassembled WGS sequence"/>
</dbReference>
<gene>
    <name evidence="1" type="ORF">ACFOHH_17795</name>
</gene>
<evidence type="ECO:0000313" key="1">
    <source>
        <dbReference type="EMBL" id="MFC3074968.1"/>
    </source>
</evidence>
<organism evidence="1 2">
    <name type="scientific">Shinella pollutisoli</name>
    <dbReference type="NCBI Taxonomy" id="2250594"/>
    <lineage>
        <taxon>Bacteria</taxon>
        <taxon>Pseudomonadati</taxon>
        <taxon>Pseudomonadota</taxon>
        <taxon>Alphaproteobacteria</taxon>
        <taxon>Hyphomicrobiales</taxon>
        <taxon>Rhizobiaceae</taxon>
        <taxon>Shinella</taxon>
    </lineage>
</organism>
<keyword evidence="2" id="KW-1185">Reference proteome</keyword>
<proteinExistence type="predicted"/>